<organism evidence="2 3">
    <name type="scientific">Colletotrichum plurivorum</name>
    <dbReference type="NCBI Taxonomy" id="2175906"/>
    <lineage>
        <taxon>Eukaryota</taxon>
        <taxon>Fungi</taxon>
        <taxon>Dikarya</taxon>
        <taxon>Ascomycota</taxon>
        <taxon>Pezizomycotina</taxon>
        <taxon>Sordariomycetes</taxon>
        <taxon>Hypocreomycetidae</taxon>
        <taxon>Glomerellales</taxon>
        <taxon>Glomerellaceae</taxon>
        <taxon>Colletotrichum</taxon>
        <taxon>Colletotrichum orchidearum species complex</taxon>
    </lineage>
</organism>
<protein>
    <submittedName>
        <fullName evidence="2">Uncharacterized protein</fullName>
    </submittedName>
</protein>
<accession>A0A8H6KUQ3</accession>
<reference evidence="2" key="1">
    <citation type="journal article" date="2020" name="Phytopathology">
        <title>Genome Sequence Resources of Colletotrichum truncatum, C. plurivorum, C. musicola, and C. sojae: Four Species Pathogenic to Soybean (Glycine max).</title>
        <authorList>
            <person name="Rogerio F."/>
            <person name="Boufleur T.R."/>
            <person name="Ciampi-Guillardi M."/>
            <person name="Sukno S.A."/>
            <person name="Thon M.R."/>
            <person name="Massola Junior N.S."/>
            <person name="Baroncelli R."/>
        </authorList>
    </citation>
    <scope>NUCLEOTIDE SEQUENCE</scope>
    <source>
        <strain evidence="2">LFN00145</strain>
    </source>
</reference>
<evidence type="ECO:0000313" key="2">
    <source>
        <dbReference type="EMBL" id="KAF6837630.1"/>
    </source>
</evidence>
<keyword evidence="3" id="KW-1185">Reference proteome</keyword>
<proteinExistence type="predicted"/>
<evidence type="ECO:0000256" key="1">
    <source>
        <dbReference type="SAM" id="MobiDB-lite"/>
    </source>
</evidence>
<dbReference type="EMBL" id="WIGO01000024">
    <property type="protein sequence ID" value="KAF6837630.1"/>
    <property type="molecule type" value="Genomic_DNA"/>
</dbReference>
<dbReference type="Proteomes" id="UP000654918">
    <property type="component" value="Unassembled WGS sequence"/>
</dbReference>
<gene>
    <name evidence="2" type="ORF">CPLU01_02983</name>
</gene>
<sequence>MDPNAEPQLDTAPPQSGPGIMTITEGGTGGMPAGVVRTAQEDIVGVSGPMSIGRMEDPVRRNLLVGGGRHHRVCWPVRHEIWREGRSTRSSGLETRTQDAGARMSGRHLQCGGIGNLALQPS</sequence>
<dbReference type="AlphaFoldDB" id="A0A8H6KUQ3"/>
<feature type="region of interest" description="Disordered" evidence="1">
    <location>
        <begin position="1"/>
        <end position="32"/>
    </location>
</feature>
<name>A0A8H6KUQ3_9PEZI</name>
<comment type="caution">
    <text evidence="2">The sequence shown here is derived from an EMBL/GenBank/DDBJ whole genome shotgun (WGS) entry which is preliminary data.</text>
</comment>
<feature type="region of interest" description="Disordered" evidence="1">
    <location>
        <begin position="86"/>
        <end position="107"/>
    </location>
</feature>
<evidence type="ECO:0000313" key="3">
    <source>
        <dbReference type="Proteomes" id="UP000654918"/>
    </source>
</evidence>